<gene>
    <name evidence="1" type="ORF">TsocGM_06980</name>
</gene>
<accession>A0A432MM09</accession>
<keyword evidence="2" id="KW-1185">Reference proteome</keyword>
<proteinExistence type="predicted"/>
<reference evidence="1 2" key="2">
    <citation type="submission" date="2019-01" db="EMBL/GenBank/DDBJ databases">
        <title>Tautonia sociabilis, a novel thermotolerant planctomycete of Isosphaeraceae family, isolated from a 4000 m deep subterranean habitat.</title>
        <authorList>
            <person name="Kovaleva O.L."/>
            <person name="Elcheninov A.G."/>
            <person name="Van Heerden E."/>
            <person name="Toshchakov S.V."/>
            <person name="Novikov A."/>
            <person name="Bonch-Osmolovskaya E.A."/>
            <person name="Kublanov I.V."/>
        </authorList>
    </citation>
    <scope>NUCLEOTIDE SEQUENCE [LARGE SCALE GENOMIC DNA]</scope>
    <source>
        <strain evidence="1 2">GM2012</strain>
    </source>
</reference>
<comment type="caution">
    <text evidence="1">The sequence shown here is derived from an EMBL/GenBank/DDBJ whole genome shotgun (WGS) entry which is preliminary data.</text>
</comment>
<sequence length="264" mass="27681">MQGCPEPAPQSTGWGLSSVRDAAELKAIVAAVGTNLERPLAAIRDAVEPLLAGLDPKAPAAPHLGTALAMCDDVSRLTRRYLDFIEQAEAIPLPEPGPVRPDELLAEIDSRLMPDAFGLGVAWSCSIDGPIRPILTDRGLVLEALLEWASLAISSARPGDGVSLVVATDSDPALHQGDGDVVLLTLESSADELIADLTSLRDDPLFNRAVCLGEVGSDPGSRLALSLERLRLLGIAIRAESGPNGLIRAVRFRVPAAPPRSCSA</sequence>
<dbReference type="AlphaFoldDB" id="A0A432MM09"/>
<name>A0A432MM09_9BACT</name>
<reference evidence="1 2" key="1">
    <citation type="submission" date="2018-12" db="EMBL/GenBank/DDBJ databases">
        <authorList>
            <person name="Toschakov S.V."/>
        </authorList>
    </citation>
    <scope>NUCLEOTIDE SEQUENCE [LARGE SCALE GENOMIC DNA]</scope>
    <source>
        <strain evidence="1 2">GM2012</strain>
    </source>
</reference>
<dbReference type="OrthoDB" id="9832712at2"/>
<protein>
    <submittedName>
        <fullName evidence="1">Uncharacterized protein</fullName>
    </submittedName>
</protein>
<dbReference type="RefSeq" id="WP_126724587.1">
    <property type="nucleotide sequence ID" value="NZ_RYZH01000010.1"/>
</dbReference>
<organism evidence="1 2">
    <name type="scientific">Tautonia sociabilis</name>
    <dbReference type="NCBI Taxonomy" id="2080755"/>
    <lineage>
        <taxon>Bacteria</taxon>
        <taxon>Pseudomonadati</taxon>
        <taxon>Planctomycetota</taxon>
        <taxon>Planctomycetia</taxon>
        <taxon>Isosphaerales</taxon>
        <taxon>Isosphaeraceae</taxon>
        <taxon>Tautonia</taxon>
    </lineage>
</organism>
<evidence type="ECO:0000313" key="2">
    <source>
        <dbReference type="Proteomes" id="UP000280296"/>
    </source>
</evidence>
<dbReference type="Proteomes" id="UP000280296">
    <property type="component" value="Unassembled WGS sequence"/>
</dbReference>
<dbReference type="EMBL" id="RYZH01000010">
    <property type="protein sequence ID" value="RUL88451.1"/>
    <property type="molecule type" value="Genomic_DNA"/>
</dbReference>
<evidence type="ECO:0000313" key="1">
    <source>
        <dbReference type="EMBL" id="RUL88451.1"/>
    </source>
</evidence>